<feature type="compositionally biased region" description="Basic residues" evidence="2">
    <location>
        <begin position="884"/>
        <end position="893"/>
    </location>
</feature>
<feature type="region of interest" description="Disordered" evidence="2">
    <location>
        <begin position="321"/>
        <end position="345"/>
    </location>
</feature>
<name>A0A9P5QAK1_9AGAR</name>
<dbReference type="Pfam" id="PF12738">
    <property type="entry name" value="PTCB-BRCT"/>
    <property type="match status" value="2"/>
</dbReference>
<keyword evidence="5" id="KW-1185">Reference proteome</keyword>
<feature type="domain" description="BRCT" evidence="3">
    <location>
        <begin position="51"/>
        <end position="124"/>
    </location>
</feature>
<feature type="compositionally biased region" description="Polar residues" evidence="2">
    <location>
        <begin position="724"/>
        <end position="758"/>
    </location>
</feature>
<dbReference type="PROSITE" id="PS50172">
    <property type="entry name" value="BRCT"/>
    <property type="match status" value="4"/>
</dbReference>
<feature type="domain" description="BRCT" evidence="3">
    <location>
        <begin position="142"/>
        <end position="240"/>
    </location>
</feature>
<dbReference type="PANTHER" id="PTHR13561:SF20">
    <property type="entry name" value="DNA TOPOISOMERASE 2-BINDING PROTEIN 1"/>
    <property type="match status" value="1"/>
</dbReference>
<feature type="region of interest" description="Disordered" evidence="2">
    <location>
        <begin position="379"/>
        <end position="444"/>
    </location>
</feature>
<feature type="domain" description="BRCT" evidence="3">
    <location>
        <begin position="557"/>
        <end position="623"/>
    </location>
</feature>
<dbReference type="GO" id="GO:0033314">
    <property type="term" value="P:mitotic DNA replication checkpoint signaling"/>
    <property type="evidence" value="ECO:0007669"/>
    <property type="project" value="TreeGrafter"/>
</dbReference>
<feature type="region of interest" description="Disordered" evidence="2">
    <location>
        <begin position="702"/>
        <end position="909"/>
    </location>
</feature>
<evidence type="ECO:0000313" key="5">
    <source>
        <dbReference type="Proteomes" id="UP000772434"/>
    </source>
</evidence>
<feature type="compositionally biased region" description="Low complexity" evidence="2">
    <location>
        <begin position="823"/>
        <end position="837"/>
    </location>
</feature>
<dbReference type="Gene3D" id="3.40.50.10190">
    <property type="entry name" value="BRCT domain"/>
    <property type="match status" value="4"/>
</dbReference>
<accession>A0A9P5QAK1</accession>
<dbReference type="SUPFAM" id="SSF52113">
    <property type="entry name" value="BRCT domain"/>
    <property type="match status" value="3"/>
</dbReference>
<gene>
    <name evidence="4" type="ORF">BDP27DRAFT_1310729</name>
</gene>
<dbReference type="Proteomes" id="UP000772434">
    <property type="component" value="Unassembled WGS sequence"/>
</dbReference>
<sequence>MGRRNKSAKVPGVKLRPAQPGASSKIYVENDDTVRVQDSQFAGDDTGYFDPVPRPFNGVLLCATGLSDKLVLFKQAVELGAMTTHDLTDRVTHLIAKQHGGAKYQVALENKIPILQPSWVTESYYVWLHGDDVDLEQSIAQHRLPIFSDIILCISGIPDILRRTEISRIVMTQGGQYVKDLNRPVRVTHLLCSGDKETDKMHYAEKFNKQGEADIKLVWEEWFWDSLEFGGRFDESKYQARQPRPKLRKTLAPSETRVRPQAKPHNVADEQDDDEPVQASVRKPVGFQRELWRSVLAPRGYTWNEEETALVKSPTKALRARFADEDGETEQEDASILGKGRNSGSVLSSVSFRRANSFAQLPSKQKQPLRRLLSTRLKALSQNPNSNGDDDDDMNSLDMEQGGNLGMEVDTPGAGPSNHHNAVGNQSTTSPRASTPSPAPLLPDKPSIFDGLKIAALGEANCQSVKSAVQKAGGTFVEDIESGDLESGADGVDIVIVRLVSGSKTFASLSLSPHVREKFRTECWLEKCLHEVYLCPPEAHVTFTPVGVNCPIPGTNKVHISFSGLDEAEKFFMTRLMKVLGVNLLSNFSKRATHLFCPSAQGLKFDKAQEWGVPVVGMDWVEELKVTGIVPDVRLRAAIKKPEKVNDIKGKRKVSDDELQMANITNYVEFQTQEDSQPLNLDEPPLKSDLHPIPSLPEFNIAEKTGSFGKPNELLLPSRPPQKSPSMNGVNSSVTDPETKKPSVSTLMTSVPQIQKSHSNASSNDAAVTSASSSAVVLAPDSTPGQLGQGKMNDAQVPSSNTPSPVKAAPSLKQKGKARALSRSKSSSISPSKYYPSVQPIDKETSKALHDSLTSLLGKRRSEEGDGDRDGVRSRGDRIDGKRPRAMRSKSFLRSKDSETPQQVPEPDHVFDVYGGDGESFDVFGRESDVILGGDSYQEESIRVNYEDPEQRNEKKKLMKLIGKESQDEVLFLGASAKAASSRARMSTRERRTTRNSTGQRP</sequence>
<dbReference type="GO" id="GO:0006270">
    <property type="term" value="P:DNA replication initiation"/>
    <property type="evidence" value="ECO:0007669"/>
    <property type="project" value="TreeGrafter"/>
</dbReference>
<keyword evidence="1" id="KW-0677">Repeat</keyword>
<evidence type="ECO:0000259" key="3">
    <source>
        <dbReference type="PROSITE" id="PS50172"/>
    </source>
</evidence>
<feature type="compositionally biased region" description="Basic and acidic residues" evidence="2">
    <location>
        <begin position="860"/>
        <end position="883"/>
    </location>
</feature>
<dbReference type="PANTHER" id="PTHR13561">
    <property type="entry name" value="DNA REPLICATION REGULATOR DPB11-RELATED"/>
    <property type="match status" value="1"/>
</dbReference>
<dbReference type="InterPro" id="IPR001357">
    <property type="entry name" value="BRCT_dom"/>
</dbReference>
<dbReference type="AlphaFoldDB" id="A0A9P5QAK1"/>
<dbReference type="OrthoDB" id="251770at2759"/>
<feature type="region of interest" description="Disordered" evidence="2">
    <location>
        <begin position="1"/>
        <end position="22"/>
    </location>
</feature>
<dbReference type="CDD" id="cd00027">
    <property type="entry name" value="BRCT"/>
    <property type="match status" value="1"/>
</dbReference>
<organism evidence="4 5">
    <name type="scientific">Rhodocollybia butyracea</name>
    <dbReference type="NCBI Taxonomy" id="206335"/>
    <lineage>
        <taxon>Eukaryota</taxon>
        <taxon>Fungi</taxon>
        <taxon>Dikarya</taxon>
        <taxon>Basidiomycota</taxon>
        <taxon>Agaricomycotina</taxon>
        <taxon>Agaricomycetes</taxon>
        <taxon>Agaricomycetidae</taxon>
        <taxon>Agaricales</taxon>
        <taxon>Marasmiineae</taxon>
        <taxon>Omphalotaceae</taxon>
        <taxon>Rhodocollybia</taxon>
    </lineage>
</organism>
<dbReference type="InterPro" id="IPR059215">
    <property type="entry name" value="BRCT2_TopBP1-like"/>
</dbReference>
<protein>
    <recommendedName>
        <fullName evidence="3">BRCT domain-containing protein</fullName>
    </recommendedName>
</protein>
<feature type="domain" description="BRCT" evidence="3">
    <location>
        <begin position="444"/>
        <end position="542"/>
    </location>
</feature>
<dbReference type="EMBL" id="JADNRY010000002">
    <property type="protein sequence ID" value="KAF9078080.1"/>
    <property type="molecule type" value="Genomic_DNA"/>
</dbReference>
<feature type="compositionally biased region" description="Low complexity" evidence="2">
    <location>
        <begin position="759"/>
        <end position="782"/>
    </location>
</feature>
<dbReference type="Pfam" id="PF00533">
    <property type="entry name" value="BRCT"/>
    <property type="match status" value="1"/>
</dbReference>
<dbReference type="InterPro" id="IPR036420">
    <property type="entry name" value="BRCT_dom_sf"/>
</dbReference>
<dbReference type="SMART" id="SM00292">
    <property type="entry name" value="BRCT"/>
    <property type="match status" value="4"/>
</dbReference>
<evidence type="ECO:0000256" key="1">
    <source>
        <dbReference type="ARBA" id="ARBA00022737"/>
    </source>
</evidence>
<dbReference type="GO" id="GO:0007095">
    <property type="term" value="P:mitotic G2 DNA damage checkpoint signaling"/>
    <property type="evidence" value="ECO:0007669"/>
    <property type="project" value="TreeGrafter"/>
</dbReference>
<feature type="region of interest" description="Disordered" evidence="2">
    <location>
        <begin position="238"/>
        <end position="280"/>
    </location>
</feature>
<comment type="caution">
    <text evidence="4">The sequence shown here is derived from an EMBL/GenBank/DDBJ whole genome shotgun (WGS) entry which is preliminary data.</text>
</comment>
<reference evidence="4" key="1">
    <citation type="submission" date="2020-11" db="EMBL/GenBank/DDBJ databases">
        <authorList>
            <consortium name="DOE Joint Genome Institute"/>
            <person name="Ahrendt S."/>
            <person name="Riley R."/>
            <person name="Andreopoulos W."/>
            <person name="Labutti K."/>
            <person name="Pangilinan J."/>
            <person name="Ruiz-Duenas F.J."/>
            <person name="Barrasa J.M."/>
            <person name="Sanchez-Garcia M."/>
            <person name="Camarero S."/>
            <person name="Miyauchi S."/>
            <person name="Serrano A."/>
            <person name="Linde D."/>
            <person name="Babiker R."/>
            <person name="Drula E."/>
            <person name="Ayuso-Fernandez I."/>
            <person name="Pacheco R."/>
            <person name="Padilla G."/>
            <person name="Ferreira P."/>
            <person name="Barriuso J."/>
            <person name="Kellner H."/>
            <person name="Castanera R."/>
            <person name="Alfaro M."/>
            <person name="Ramirez L."/>
            <person name="Pisabarro A.G."/>
            <person name="Kuo A."/>
            <person name="Tritt A."/>
            <person name="Lipzen A."/>
            <person name="He G."/>
            <person name="Yan M."/>
            <person name="Ng V."/>
            <person name="Cullen D."/>
            <person name="Martin F."/>
            <person name="Rosso M.-N."/>
            <person name="Henrissat B."/>
            <person name="Hibbett D."/>
            <person name="Martinez A.T."/>
            <person name="Grigoriev I.V."/>
        </authorList>
    </citation>
    <scope>NUCLEOTIDE SEQUENCE</scope>
    <source>
        <strain evidence="4">AH 40177</strain>
    </source>
</reference>
<evidence type="ECO:0000313" key="4">
    <source>
        <dbReference type="EMBL" id="KAF9078080.1"/>
    </source>
</evidence>
<feature type="compositionally biased region" description="Low complexity" evidence="2">
    <location>
        <begin position="427"/>
        <end position="436"/>
    </location>
</feature>
<evidence type="ECO:0000256" key="2">
    <source>
        <dbReference type="SAM" id="MobiDB-lite"/>
    </source>
</evidence>
<feature type="region of interest" description="Disordered" evidence="2">
    <location>
        <begin position="977"/>
        <end position="1002"/>
    </location>
</feature>
<proteinExistence type="predicted"/>
<feature type="compositionally biased region" description="Basic and acidic residues" evidence="2">
    <location>
        <begin position="841"/>
        <end position="850"/>
    </location>
</feature>
<dbReference type="CDD" id="cd17731">
    <property type="entry name" value="BRCT_TopBP1_rpt2_like"/>
    <property type="match status" value="1"/>
</dbReference>